<reference evidence="3" key="1">
    <citation type="submission" date="2016-06" db="EMBL/GenBank/DDBJ databases">
        <title>Parallel loss of symbiosis genes in relatives of nitrogen-fixing non-legume Parasponia.</title>
        <authorList>
            <person name="Van Velzen R."/>
            <person name="Holmer R."/>
            <person name="Bu F."/>
            <person name="Rutten L."/>
            <person name="Van Zeijl A."/>
            <person name="Liu W."/>
            <person name="Santuari L."/>
            <person name="Cao Q."/>
            <person name="Sharma T."/>
            <person name="Shen D."/>
            <person name="Roswanjaya Y."/>
            <person name="Wardhani T."/>
            <person name="Kalhor M.S."/>
            <person name="Jansen J."/>
            <person name="Van den Hoogen J."/>
            <person name="Gungor B."/>
            <person name="Hartog M."/>
            <person name="Hontelez J."/>
            <person name="Verver J."/>
            <person name="Yang W.-C."/>
            <person name="Schijlen E."/>
            <person name="Repin R."/>
            <person name="Schilthuizen M."/>
            <person name="Schranz E."/>
            <person name="Heidstra R."/>
            <person name="Miyata K."/>
            <person name="Fedorova E."/>
            <person name="Kohlen W."/>
            <person name="Bisseling T."/>
            <person name="Smit S."/>
            <person name="Geurts R."/>
        </authorList>
    </citation>
    <scope>NUCLEOTIDE SEQUENCE [LARGE SCALE GENOMIC DNA]</scope>
    <source>
        <strain evidence="3">cv. RG33-2</strain>
    </source>
</reference>
<dbReference type="InterPro" id="IPR044730">
    <property type="entry name" value="RNase_H-like_dom_plant"/>
</dbReference>
<comment type="caution">
    <text evidence="2">The sequence shown here is derived from an EMBL/GenBank/DDBJ whole genome shotgun (WGS) entry which is preliminary data.</text>
</comment>
<dbReference type="GO" id="GO:0004523">
    <property type="term" value="F:RNA-DNA hybrid ribonuclease activity"/>
    <property type="evidence" value="ECO:0007669"/>
    <property type="project" value="InterPro"/>
</dbReference>
<name>A0A2P5EMH4_TREOI</name>
<dbReference type="Gene3D" id="3.30.420.10">
    <property type="entry name" value="Ribonuclease H-like superfamily/Ribonuclease H"/>
    <property type="match status" value="1"/>
</dbReference>
<accession>A0A2P5EMH4</accession>
<dbReference type="InterPro" id="IPR036397">
    <property type="entry name" value="RNaseH_sf"/>
</dbReference>
<gene>
    <name evidence="2" type="ORF">TorRG33x02_174200</name>
</gene>
<dbReference type="InterPro" id="IPR002156">
    <property type="entry name" value="RNaseH_domain"/>
</dbReference>
<organism evidence="2 3">
    <name type="scientific">Trema orientale</name>
    <name type="common">Charcoal tree</name>
    <name type="synonym">Celtis orientalis</name>
    <dbReference type="NCBI Taxonomy" id="63057"/>
    <lineage>
        <taxon>Eukaryota</taxon>
        <taxon>Viridiplantae</taxon>
        <taxon>Streptophyta</taxon>
        <taxon>Embryophyta</taxon>
        <taxon>Tracheophyta</taxon>
        <taxon>Spermatophyta</taxon>
        <taxon>Magnoliopsida</taxon>
        <taxon>eudicotyledons</taxon>
        <taxon>Gunneridae</taxon>
        <taxon>Pentapetalae</taxon>
        <taxon>rosids</taxon>
        <taxon>fabids</taxon>
        <taxon>Rosales</taxon>
        <taxon>Cannabaceae</taxon>
        <taxon>Trema</taxon>
    </lineage>
</organism>
<dbReference type="CDD" id="cd06222">
    <property type="entry name" value="RNase_H_like"/>
    <property type="match status" value="1"/>
</dbReference>
<dbReference type="InParanoid" id="A0A2P5EMH4"/>
<dbReference type="AlphaFoldDB" id="A0A2P5EMH4"/>
<feature type="domain" description="RNase H type-1" evidence="1">
    <location>
        <begin position="17"/>
        <end position="97"/>
    </location>
</feature>
<dbReference type="PANTHER" id="PTHR47723:SF19">
    <property type="entry name" value="POLYNUCLEOTIDYL TRANSFERASE, RIBONUCLEASE H-LIKE SUPERFAMILY PROTEIN"/>
    <property type="match status" value="1"/>
</dbReference>
<dbReference type="OrthoDB" id="1906820at2759"/>
<dbReference type="PANTHER" id="PTHR47723">
    <property type="entry name" value="OS05G0353850 PROTEIN"/>
    <property type="match status" value="1"/>
</dbReference>
<dbReference type="Proteomes" id="UP000237000">
    <property type="component" value="Unassembled WGS sequence"/>
</dbReference>
<protein>
    <recommendedName>
        <fullName evidence="1">RNase H type-1 domain-containing protein</fullName>
    </recommendedName>
</protein>
<evidence type="ECO:0000259" key="1">
    <source>
        <dbReference type="Pfam" id="PF13456"/>
    </source>
</evidence>
<proteinExistence type="predicted"/>
<evidence type="ECO:0000313" key="2">
    <source>
        <dbReference type="EMBL" id="PON86771.1"/>
    </source>
</evidence>
<evidence type="ECO:0000313" key="3">
    <source>
        <dbReference type="Proteomes" id="UP000237000"/>
    </source>
</evidence>
<sequence>MEEFPIIWRQSFVPPITEAVVILLGSQLARDYAWSSVVIESDCLNLINYWNGSAEVPWSAAHILQRMRDLAPSFSNLIVSFVPRQCNFLAHNLVSWAFTCNSFGEFNATEVPESVSQDHVQWI</sequence>
<dbReference type="Pfam" id="PF13456">
    <property type="entry name" value="RVT_3"/>
    <property type="match status" value="1"/>
</dbReference>
<dbReference type="InterPro" id="IPR053151">
    <property type="entry name" value="RNase_H-like"/>
</dbReference>
<keyword evidence="3" id="KW-1185">Reference proteome</keyword>
<dbReference type="EMBL" id="JXTC01000126">
    <property type="protein sequence ID" value="PON86771.1"/>
    <property type="molecule type" value="Genomic_DNA"/>
</dbReference>
<dbReference type="GO" id="GO:0003676">
    <property type="term" value="F:nucleic acid binding"/>
    <property type="evidence" value="ECO:0007669"/>
    <property type="project" value="InterPro"/>
</dbReference>